<dbReference type="PANTHER" id="PTHR31635">
    <property type="entry name" value="REVERSE TRANSCRIPTASE DOMAIN-CONTAINING PROTEIN-RELATED"/>
    <property type="match status" value="1"/>
</dbReference>
<dbReference type="Ensembl" id="ENSORLT00020007220.1">
    <property type="protein sequence ID" value="ENSORLP00020024335.1"/>
    <property type="gene ID" value="ENSORLG00020005675.1"/>
</dbReference>
<dbReference type="InterPro" id="IPR026960">
    <property type="entry name" value="RVT-Znf"/>
</dbReference>
<reference evidence="2" key="3">
    <citation type="submission" date="2025-08" db="UniProtKB">
        <authorList>
            <consortium name="Ensembl"/>
        </authorList>
    </citation>
    <scope>IDENTIFICATION</scope>
    <source>
        <strain evidence="2">HNI</strain>
    </source>
</reference>
<sequence>MTALTNLRQTVGPNSVTFITWNVKGLNNLVKRRRVFTHLLSFKPDIVFLQETHLRSADAHKLTHSFFSQTHHSAFDTKARGVAILIRKNLSFVCTNVIQDANGRFVIVAGKLYNTPVLLVNVYAPNWDNPQFFTSLIAKLTGLDTHHLIMGGDLNLVLDPILDRSNTRQSAAIPKSVSVLNTFIQNYGVSDPLRIIEPSAKHYSFFSPVHHSYSRIDYFLVDNIFTSRITNCKYHAIVISDHAPVQLDLSFPTAHAPQQRVWRFDSTLLSDEEFCKYISSHIDLFLEINDTPDVSKTLIWESLKAYLRGQIISFTAQKNKKCGERLRELSKLIANLDVQYASNPTPDLYKQKLLLQSEFETLSIRATEKLLLRTRQKVYEHGEKPSRLLSHQLRQSISNHSITEIKTDSTQIVTDPKQINTAFKNYYHSLYASQSTCNSDEIEAFLEKLNIPSMESDQQQTLERHISVAEILTAIGSLQNGKAPGPDGFPSDFYKVFANKLASLLCMMFAEIHASSKLPQTLSQATISVILKKGRDPQKCESYRPISLLNVDYKILTKVLTLRLEKIAPSVIHEDQTGFIAGRQSYFNTRRLFNILYSAHSVDSPELIVSLDAEKAFDCVEWGYLLAVLRKFGFGSGFISWIKTLYSMPLSSVRTNSTVSEYFALQRGTRQGCPLSPLLFDFAIEPLAIALRTDKGINGISRGGEVHKTSLYADDLLLYITNPEVSIPRMLELLSSFGSLSGYKLNLGKSILFPINQLARDLDYSKFPLTVENKSLAYLGIQITNNYNTLFKYNFSSLLEKTKADLARWSALPVSLAGRINTIKMAVLPKFMYFFQMIPLFLPKVFFTKLDGLISSFIWNKKCPRIRRSKLQRSKSEGGFGLPNFKYYYWSANIIKLSIWLRTFKENRGPLWSTMEITSYLPASPVSFMCASLPITEKISFRNPVIINTLKIWFQCRRHFGFKRTLIYSPISSNPFFPPALNDFGFKTWHKKGVVLFTDLFVDGSFMSFESICKNFDIPKSHFFRYLQVCSFAGKHFTSYPIQPLPGTLENCLQSQPTTRGQISQIYNQLHHIDPTSLSQLKNSWEQDLNSEIPEEIWNTSITLIHSTSICIRHSLTQFKVFHRSYLTKAKLARIYNSSDDRCPRCNHSPATMSHMFWSCTALDKLWDSVFKTFSNLCGRKIDPNPFTTVFGALPNTEGLNSYQTNAIAFLSLLARRLILV</sequence>
<protein>
    <recommendedName>
        <fullName evidence="1">Reverse transcriptase domain-containing protein</fullName>
    </recommendedName>
</protein>
<dbReference type="InterPro" id="IPR036691">
    <property type="entry name" value="Endo/exonu/phosph_ase_sf"/>
</dbReference>
<organism evidence="2 3">
    <name type="scientific">Oryzias latipes</name>
    <name type="common">Japanese rice fish</name>
    <name type="synonym">Japanese killifish</name>
    <dbReference type="NCBI Taxonomy" id="8090"/>
    <lineage>
        <taxon>Eukaryota</taxon>
        <taxon>Metazoa</taxon>
        <taxon>Chordata</taxon>
        <taxon>Craniata</taxon>
        <taxon>Vertebrata</taxon>
        <taxon>Euteleostomi</taxon>
        <taxon>Actinopterygii</taxon>
        <taxon>Neopterygii</taxon>
        <taxon>Teleostei</taxon>
        <taxon>Neoteleostei</taxon>
        <taxon>Acanthomorphata</taxon>
        <taxon>Ovalentaria</taxon>
        <taxon>Atherinomorphae</taxon>
        <taxon>Beloniformes</taxon>
        <taxon>Adrianichthyidae</taxon>
        <taxon>Oryziinae</taxon>
        <taxon>Oryzias</taxon>
    </lineage>
</organism>
<dbReference type="GO" id="GO:0003824">
    <property type="term" value="F:catalytic activity"/>
    <property type="evidence" value="ECO:0007669"/>
    <property type="project" value="InterPro"/>
</dbReference>
<dbReference type="Pfam" id="PF13966">
    <property type="entry name" value="zf-RVT"/>
    <property type="match status" value="1"/>
</dbReference>
<dbReference type="Pfam" id="PF00078">
    <property type="entry name" value="RVT_1"/>
    <property type="match status" value="1"/>
</dbReference>
<evidence type="ECO:0000259" key="1">
    <source>
        <dbReference type="PROSITE" id="PS50878"/>
    </source>
</evidence>
<name>A0A3P9LU89_ORYLA</name>
<dbReference type="InterPro" id="IPR000477">
    <property type="entry name" value="RT_dom"/>
</dbReference>
<dbReference type="InterPro" id="IPR043502">
    <property type="entry name" value="DNA/RNA_pol_sf"/>
</dbReference>
<dbReference type="PROSITE" id="PS50878">
    <property type="entry name" value="RT_POL"/>
    <property type="match status" value="1"/>
</dbReference>
<dbReference type="AlphaFoldDB" id="A0A3P9LU89"/>
<reference evidence="2" key="4">
    <citation type="submission" date="2025-09" db="UniProtKB">
        <authorList>
            <consortium name="Ensembl"/>
        </authorList>
    </citation>
    <scope>IDENTIFICATION</scope>
    <source>
        <strain evidence="2">HNI</strain>
    </source>
</reference>
<dbReference type="SUPFAM" id="SSF56672">
    <property type="entry name" value="DNA/RNA polymerases"/>
    <property type="match status" value="1"/>
</dbReference>
<reference key="1">
    <citation type="journal article" date="2007" name="Nature">
        <title>The medaka draft genome and insights into vertebrate genome evolution.</title>
        <authorList>
            <person name="Kasahara M."/>
            <person name="Naruse K."/>
            <person name="Sasaki S."/>
            <person name="Nakatani Y."/>
            <person name="Qu W."/>
            <person name="Ahsan B."/>
            <person name="Yamada T."/>
            <person name="Nagayasu Y."/>
            <person name="Doi K."/>
            <person name="Kasai Y."/>
            <person name="Jindo T."/>
            <person name="Kobayashi D."/>
            <person name="Shimada A."/>
            <person name="Toyoda A."/>
            <person name="Kuroki Y."/>
            <person name="Fujiyama A."/>
            <person name="Sasaki T."/>
            <person name="Shimizu A."/>
            <person name="Asakawa S."/>
            <person name="Shimizu N."/>
            <person name="Hashimoto S."/>
            <person name="Yang J."/>
            <person name="Lee Y."/>
            <person name="Matsushima K."/>
            <person name="Sugano S."/>
            <person name="Sakaizumi M."/>
            <person name="Narita T."/>
            <person name="Ohishi K."/>
            <person name="Haga S."/>
            <person name="Ohta F."/>
            <person name="Nomoto H."/>
            <person name="Nogata K."/>
            <person name="Morishita T."/>
            <person name="Endo T."/>
            <person name="Shin-I T."/>
            <person name="Takeda H."/>
            <person name="Morishita S."/>
            <person name="Kohara Y."/>
        </authorList>
    </citation>
    <scope>NUCLEOTIDE SEQUENCE [LARGE SCALE GENOMIC DNA]</scope>
    <source>
        <strain>Hd-rR</strain>
    </source>
</reference>
<dbReference type="Proteomes" id="UP000265180">
    <property type="component" value="Chromosome 1"/>
</dbReference>
<dbReference type="PANTHER" id="PTHR31635:SF196">
    <property type="entry name" value="REVERSE TRANSCRIPTASE DOMAIN-CONTAINING PROTEIN-RELATED"/>
    <property type="match status" value="1"/>
</dbReference>
<dbReference type="Pfam" id="PF03372">
    <property type="entry name" value="Exo_endo_phos"/>
    <property type="match status" value="1"/>
</dbReference>
<accession>A0A3P9LU89</accession>
<dbReference type="SUPFAM" id="SSF56219">
    <property type="entry name" value="DNase I-like"/>
    <property type="match status" value="1"/>
</dbReference>
<dbReference type="Gene3D" id="3.60.10.10">
    <property type="entry name" value="Endonuclease/exonuclease/phosphatase"/>
    <property type="match status" value="1"/>
</dbReference>
<dbReference type="CDD" id="cd01650">
    <property type="entry name" value="RT_nLTR_like"/>
    <property type="match status" value="1"/>
</dbReference>
<proteinExistence type="predicted"/>
<reference evidence="2 3" key="2">
    <citation type="submission" date="2017-04" db="EMBL/GenBank/DDBJ databases">
        <title>CpG methylation of centromeres and impact of large insertions on vertebrate speciation.</title>
        <authorList>
            <person name="Ichikawa K."/>
            <person name="Yoshimura J."/>
            <person name="Morishita S."/>
        </authorList>
    </citation>
    <scope>NUCLEOTIDE SEQUENCE</scope>
    <source>
        <strain evidence="2 3">HNI</strain>
    </source>
</reference>
<dbReference type="CDD" id="cd09076">
    <property type="entry name" value="L1-EN"/>
    <property type="match status" value="1"/>
</dbReference>
<feature type="domain" description="Reverse transcriptase" evidence="1">
    <location>
        <begin position="511"/>
        <end position="783"/>
    </location>
</feature>
<dbReference type="InterPro" id="IPR005135">
    <property type="entry name" value="Endo/exonuclease/phosphatase"/>
</dbReference>
<evidence type="ECO:0000313" key="3">
    <source>
        <dbReference type="Proteomes" id="UP000265180"/>
    </source>
</evidence>
<evidence type="ECO:0000313" key="2">
    <source>
        <dbReference type="Ensembl" id="ENSORLP00020024335.1"/>
    </source>
</evidence>